<dbReference type="AlphaFoldDB" id="A0A439CRQ2"/>
<proteinExistence type="inferred from homology"/>
<dbReference type="PANTHER" id="PTHR42877">
    <property type="entry name" value="L-ORNITHINE N(5)-MONOOXYGENASE-RELATED"/>
    <property type="match status" value="1"/>
</dbReference>
<dbReference type="SUPFAM" id="SSF51905">
    <property type="entry name" value="FAD/NAD(P)-binding domain"/>
    <property type="match status" value="2"/>
</dbReference>
<gene>
    <name evidence="2" type="ORF">EKO27_g10247</name>
</gene>
<dbReference type="InterPro" id="IPR036188">
    <property type="entry name" value="FAD/NAD-bd_sf"/>
</dbReference>
<sequence>MSIIIPDKDGVEALNAEAPANGDNTALKVDATEANGVKSTSMPGFKLEERTVDDVRPLRVAVVGAGIGGINTGILFPEKMPRIRLTIFDKNPDVGVLAQRCEKYNVYQYIKFGHRVTGLEWDSDAAEWIVKLHTVEGDKQETFDFAVLSIGQFSGSKTIAVIGNGAGGIQLVSNLQRIATCIKHYAHNRTWIACSWSNDVRTLEPQYFSAEHLNGLEDPDAYLEYRKREEDKNWRGVGGIIPGAKENEEVRNLSLKILKQRLVNKPELLDKLVPNFSPQCRRLASGPGYLEALDADNVDYIQFHICHGSHCWLNPVLTYVIAQGGKFSSCQRQLSILCIEAMDGVHRQVDAIFCATGFNNKLTLPFLIVANGADLRSAWSPGVKWGIPTWEGLQQRGNGDFQLFMRDRDNLPRPTPTQGLVSGNQDYPAVGRGSGGLPRPGGFIHSFWPGGGAHLATARASPRWEDWEYKYHSKSDNRYAYFGPGWTKKELDPEADLASYLKQLAEVDLRSLHEEGWHRL</sequence>
<evidence type="ECO:0000313" key="3">
    <source>
        <dbReference type="Proteomes" id="UP000286045"/>
    </source>
</evidence>
<dbReference type="PANTHER" id="PTHR42877:SF6">
    <property type="entry name" value="MONOOXYGENASE, PUTATIVE (AFU_ORTHOLOGUE AFUA_3G15050)-RELATED"/>
    <property type="match status" value="1"/>
</dbReference>
<organism evidence="2 3">
    <name type="scientific">Xylaria grammica</name>
    <dbReference type="NCBI Taxonomy" id="363999"/>
    <lineage>
        <taxon>Eukaryota</taxon>
        <taxon>Fungi</taxon>
        <taxon>Dikarya</taxon>
        <taxon>Ascomycota</taxon>
        <taxon>Pezizomycotina</taxon>
        <taxon>Sordariomycetes</taxon>
        <taxon>Xylariomycetidae</taxon>
        <taxon>Xylariales</taxon>
        <taxon>Xylariaceae</taxon>
        <taxon>Xylaria</taxon>
    </lineage>
</organism>
<keyword evidence="3" id="KW-1185">Reference proteome</keyword>
<accession>A0A439CRQ2</accession>
<dbReference type="EMBL" id="RYZI01000508">
    <property type="protein sequence ID" value="RWA04859.1"/>
    <property type="molecule type" value="Genomic_DNA"/>
</dbReference>
<dbReference type="Proteomes" id="UP000286045">
    <property type="component" value="Unassembled WGS sequence"/>
</dbReference>
<dbReference type="Gene3D" id="3.50.50.60">
    <property type="entry name" value="FAD/NAD(P)-binding domain"/>
    <property type="match status" value="3"/>
</dbReference>
<comment type="similarity">
    <text evidence="1">Belongs to the FAD-binding monooxygenase family.</text>
</comment>
<name>A0A439CRQ2_9PEZI</name>
<comment type="caution">
    <text evidence="2">The sequence shown here is derived from an EMBL/GenBank/DDBJ whole genome shotgun (WGS) entry which is preliminary data.</text>
</comment>
<reference evidence="2 3" key="1">
    <citation type="submission" date="2018-12" db="EMBL/GenBank/DDBJ databases">
        <title>Draft genome sequence of Xylaria grammica IHI A82.</title>
        <authorList>
            <person name="Buettner E."/>
            <person name="Kellner H."/>
        </authorList>
    </citation>
    <scope>NUCLEOTIDE SEQUENCE [LARGE SCALE GENOMIC DNA]</scope>
    <source>
        <strain evidence="2 3">IHI A82</strain>
    </source>
</reference>
<evidence type="ECO:0008006" key="4">
    <source>
        <dbReference type="Google" id="ProtNLM"/>
    </source>
</evidence>
<dbReference type="InterPro" id="IPR051209">
    <property type="entry name" value="FAD-bind_Monooxygenase_sf"/>
</dbReference>
<protein>
    <recommendedName>
        <fullName evidence="4">FAD/NAD(P)-binding domain-containing protein</fullName>
    </recommendedName>
</protein>
<evidence type="ECO:0000256" key="1">
    <source>
        <dbReference type="ARBA" id="ARBA00010139"/>
    </source>
</evidence>
<evidence type="ECO:0000313" key="2">
    <source>
        <dbReference type="EMBL" id="RWA04859.1"/>
    </source>
</evidence>